<gene>
    <name evidence="2" type="ORF">Daura_30065</name>
</gene>
<evidence type="ECO:0000313" key="3">
    <source>
        <dbReference type="Proteomes" id="UP001058003"/>
    </source>
</evidence>
<accession>A0A9Q9MK64</accession>
<evidence type="ECO:0000259" key="1">
    <source>
        <dbReference type="Pfam" id="PF03559"/>
    </source>
</evidence>
<feature type="domain" description="dTDP-4-dehydro-6-deoxy-alpha-D-glucopyranose 2,3-dehydratase" evidence="1">
    <location>
        <begin position="282"/>
        <end position="483"/>
    </location>
</feature>
<dbReference type="Gene3D" id="3.90.79.40">
    <property type="entry name" value="EvaA sugar 2,3-dehydratase subunit"/>
    <property type="match status" value="2"/>
</dbReference>
<feature type="domain" description="dTDP-4-dehydro-6-deoxy-alpha-D-glucopyranose 2,3-dehydratase" evidence="1">
    <location>
        <begin position="45"/>
        <end position="246"/>
    </location>
</feature>
<dbReference type="Proteomes" id="UP001058003">
    <property type="component" value="Chromosome"/>
</dbReference>
<sequence length="487" mass="55010">MPCSRAAAGPRRWRVNRLSSVLDRGSPAERFTASASAQGRFRSTEDCLHWLDEQRALQSYAVERVPFDRLQGWRFTDDTGNLVHHSGRFFTVEGLQVGLRPFRVPTWTQPIIVQREIGILGILVKEFDGVLHCLMQAKMEPGNRNLVQLSPTVQATRSNYMRVHQGRAIPYLEHFVAPRRGRVVADSLQSEQGGWFLHKRNRNIVVEAEDDVEVLPGFCWMTIGQVQQLLRLDDVVNMDARTVLSVMPFARPAADSGGADPFRSALIRSLDPEAASVHTVTDAISWLTENKARFELTQRRIPLLDTAGWHRGADEIAHVSGGYFSIVGVDVRARDREVAAWMQPLLRPAAPGRLAMLVRRIDGVLHVLLQARPAAGALDIVEAAPTLHCTPQTFRTLPTADRPQFLDYVLDAPQRQIRFDTWLSEEGGRFLHALNRYQIIEVEDTFPTTPPPNFMWLTVRQLMTLLRFGNCLNVEARSLLACLHTLW</sequence>
<dbReference type="InterPro" id="IPR038153">
    <property type="entry name" value="EvaA-like_sf"/>
</dbReference>
<dbReference type="KEGG" id="daur:Daura_30065"/>
<dbReference type="Pfam" id="PF03559">
    <property type="entry name" value="Hexose_dehydrat"/>
    <property type="match status" value="2"/>
</dbReference>
<evidence type="ECO:0000313" key="2">
    <source>
        <dbReference type="EMBL" id="UWZ59829.1"/>
    </source>
</evidence>
<dbReference type="AlphaFoldDB" id="A0A9Q9MK64"/>
<dbReference type="GO" id="GO:0016829">
    <property type="term" value="F:lyase activity"/>
    <property type="evidence" value="ECO:0007669"/>
    <property type="project" value="InterPro"/>
</dbReference>
<organism evidence="2 3">
    <name type="scientific">Dactylosporangium aurantiacum</name>
    <dbReference type="NCBI Taxonomy" id="35754"/>
    <lineage>
        <taxon>Bacteria</taxon>
        <taxon>Bacillati</taxon>
        <taxon>Actinomycetota</taxon>
        <taxon>Actinomycetes</taxon>
        <taxon>Micromonosporales</taxon>
        <taxon>Micromonosporaceae</taxon>
        <taxon>Dactylosporangium</taxon>
    </lineage>
</organism>
<dbReference type="EMBL" id="CP073767">
    <property type="protein sequence ID" value="UWZ59829.1"/>
    <property type="molecule type" value="Genomic_DNA"/>
</dbReference>
<dbReference type="InterPro" id="IPR005212">
    <property type="entry name" value="EvaA-like"/>
</dbReference>
<protein>
    <submittedName>
        <fullName evidence="2">NDP-hexose 2,3-dehydratase family protein</fullName>
    </submittedName>
</protein>
<reference evidence="2" key="1">
    <citation type="submission" date="2021-04" db="EMBL/GenBank/DDBJ databases">
        <title>Dactylosporangium aurantiacum NRRL B-8018 full assembly.</title>
        <authorList>
            <person name="Hartkoorn R.C."/>
            <person name="Beaudoing E."/>
            <person name="Hot D."/>
        </authorList>
    </citation>
    <scope>NUCLEOTIDE SEQUENCE</scope>
    <source>
        <strain evidence="2">NRRL B-8018</strain>
    </source>
</reference>
<name>A0A9Q9MK64_9ACTN</name>
<keyword evidence="3" id="KW-1185">Reference proteome</keyword>
<proteinExistence type="predicted"/>
<dbReference type="OrthoDB" id="9814961at2"/>